<evidence type="ECO:0000256" key="3">
    <source>
        <dbReference type="ARBA" id="ARBA00022777"/>
    </source>
</evidence>
<dbReference type="InterPro" id="IPR011611">
    <property type="entry name" value="PfkB_dom"/>
</dbReference>
<dbReference type="PANTHER" id="PTHR10584:SF166">
    <property type="entry name" value="RIBOKINASE"/>
    <property type="match status" value="1"/>
</dbReference>
<evidence type="ECO:0000313" key="7">
    <source>
        <dbReference type="Proteomes" id="UP001220377"/>
    </source>
</evidence>
<evidence type="ECO:0000256" key="2">
    <source>
        <dbReference type="ARBA" id="ARBA00022679"/>
    </source>
</evidence>
<dbReference type="Proteomes" id="UP001220377">
    <property type="component" value="Chromosome"/>
</dbReference>
<organism evidence="6 7">
    <name type="scientific">Lacticaseibacillus pabuli</name>
    <dbReference type="NCBI Taxonomy" id="3025672"/>
    <lineage>
        <taxon>Bacteria</taxon>
        <taxon>Bacillati</taxon>
        <taxon>Bacillota</taxon>
        <taxon>Bacilli</taxon>
        <taxon>Lactobacillales</taxon>
        <taxon>Lactobacillaceae</taxon>
        <taxon>Lacticaseibacillus</taxon>
    </lineage>
</organism>
<dbReference type="InterPro" id="IPR029056">
    <property type="entry name" value="Ribokinase-like"/>
</dbReference>
<feature type="domain" description="Carbohydrate kinase PfkB" evidence="5">
    <location>
        <begin position="2"/>
        <end position="285"/>
    </location>
</feature>
<evidence type="ECO:0000313" key="6">
    <source>
        <dbReference type="EMBL" id="WDF82106.1"/>
    </source>
</evidence>
<accession>A0ABY7WQZ0</accession>
<evidence type="ECO:0000256" key="4">
    <source>
        <dbReference type="RuleBase" id="RU003704"/>
    </source>
</evidence>
<dbReference type="RefSeq" id="WP_274259353.1">
    <property type="nucleotide sequence ID" value="NZ_CP117884.1"/>
</dbReference>
<dbReference type="PRINTS" id="PR00990">
    <property type="entry name" value="RIBOKINASE"/>
</dbReference>
<keyword evidence="3 4" id="KW-0418">Kinase</keyword>
<dbReference type="PANTHER" id="PTHR10584">
    <property type="entry name" value="SUGAR KINASE"/>
    <property type="match status" value="1"/>
</dbReference>
<dbReference type="Gene3D" id="3.40.1190.20">
    <property type="match status" value="1"/>
</dbReference>
<dbReference type="InterPro" id="IPR002173">
    <property type="entry name" value="Carboh/pur_kinase_PfkB_CS"/>
</dbReference>
<gene>
    <name evidence="6" type="ORF">PQ472_09420</name>
</gene>
<dbReference type="PROSITE" id="PS00584">
    <property type="entry name" value="PFKB_KINASES_2"/>
    <property type="match status" value="1"/>
</dbReference>
<dbReference type="GO" id="GO:0016301">
    <property type="term" value="F:kinase activity"/>
    <property type="evidence" value="ECO:0007669"/>
    <property type="project" value="UniProtKB-KW"/>
</dbReference>
<sequence>MSKTLIFGTALIDALMNVPSVPVSGGNVLGDFLEYQVGGCAINAFSAYRYGGAEGDLFLPVGHGPNADRISTKIKQVGETPRVISGTPDNGWTVATIEPDGERTFIVLPGMEQLMRLGWMNHLDVPSYDYLYLSGFQLTNELVARDVVTMLSRRRGDATLLFDVAARIKTVNRDLLIDLLRSGVLVHCNEVELPQVAEGETFAERVAYLHNLTHQPVVVTLGAKGTYYFVSEDEQGVVPSEPVHVVNTVGAGDAHCGGMLSGLAQGLSVKDAVALGNRLAGKVCSMRANMLPFGV</sequence>
<proteinExistence type="inferred from homology"/>
<evidence type="ECO:0000259" key="5">
    <source>
        <dbReference type="Pfam" id="PF00294"/>
    </source>
</evidence>
<dbReference type="Pfam" id="PF00294">
    <property type="entry name" value="PfkB"/>
    <property type="match status" value="1"/>
</dbReference>
<evidence type="ECO:0000256" key="1">
    <source>
        <dbReference type="ARBA" id="ARBA00010688"/>
    </source>
</evidence>
<dbReference type="InterPro" id="IPR002139">
    <property type="entry name" value="Ribo/fructo_kinase"/>
</dbReference>
<comment type="similarity">
    <text evidence="1 4">Belongs to the carbohydrate kinase PfkB family.</text>
</comment>
<name>A0ABY7WQZ0_9LACO</name>
<protein>
    <submittedName>
        <fullName evidence="6">PfkB family carbohydrate kinase</fullName>
    </submittedName>
</protein>
<keyword evidence="7" id="KW-1185">Reference proteome</keyword>
<dbReference type="SUPFAM" id="SSF53613">
    <property type="entry name" value="Ribokinase-like"/>
    <property type="match status" value="1"/>
</dbReference>
<dbReference type="EMBL" id="CP117884">
    <property type="protein sequence ID" value="WDF82106.1"/>
    <property type="molecule type" value="Genomic_DNA"/>
</dbReference>
<keyword evidence="2 4" id="KW-0808">Transferase</keyword>
<reference evidence="6 7" key="1">
    <citation type="submission" date="2023-02" db="EMBL/GenBank/DDBJ databases">
        <title>Genome sequence of Lacticaseibacillus sp. KACC 23028.</title>
        <authorList>
            <person name="Kim S."/>
            <person name="Heo J."/>
            <person name="Kwon S.-W."/>
        </authorList>
    </citation>
    <scope>NUCLEOTIDE SEQUENCE [LARGE SCALE GENOMIC DNA]</scope>
    <source>
        <strain evidence="6 7">KACC 23028</strain>
    </source>
</reference>